<dbReference type="EC" id="2.7.13.3" evidence="2"/>
<evidence type="ECO:0000256" key="6">
    <source>
        <dbReference type="ARBA" id="ARBA00022840"/>
    </source>
</evidence>
<keyword evidence="5" id="KW-0418">Kinase</keyword>
<dbReference type="PANTHER" id="PTHR44936:SF10">
    <property type="entry name" value="SENSOR PROTEIN RSTB"/>
    <property type="match status" value="1"/>
</dbReference>
<dbReference type="InterPro" id="IPR005467">
    <property type="entry name" value="His_kinase_dom"/>
</dbReference>
<proteinExistence type="predicted"/>
<dbReference type="InterPro" id="IPR003594">
    <property type="entry name" value="HATPase_dom"/>
</dbReference>
<dbReference type="RefSeq" id="WP_069958697.1">
    <property type="nucleotide sequence ID" value="NZ_MCGG01000048.1"/>
</dbReference>
<accession>A0A1E5Q686</accession>
<dbReference type="SUPFAM" id="SSF55874">
    <property type="entry name" value="ATPase domain of HSP90 chaperone/DNA topoisomerase II/histidine kinase"/>
    <property type="match status" value="1"/>
</dbReference>
<feature type="domain" description="Histidine kinase" evidence="7">
    <location>
        <begin position="401"/>
        <end position="610"/>
    </location>
</feature>
<dbReference type="AlphaFoldDB" id="A0A1E5Q686"/>
<keyword evidence="9" id="KW-1185">Reference proteome</keyword>
<dbReference type="Gene3D" id="3.30.565.10">
    <property type="entry name" value="Histidine kinase-like ATPase, C-terminal domain"/>
    <property type="match status" value="1"/>
</dbReference>
<dbReference type="PANTHER" id="PTHR44936">
    <property type="entry name" value="SENSOR PROTEIN CREC"/>
    <property type="match status" value="1"/>
</dbReference>
<dbReference type="InterPro" id="IPR036890">
    <property type="entry name" value="HATPase_C_sf"/>
</dbReference>
<evidence type="ECO:0000259" key="7">
    <source>
        <dbReference type="PROSITE" id="PS50109"/>
    </source>
</evidence>
<name>A0A1E5Q686_9PROT</name>
<keyword evidence="4" id="KW-0547">Nucleotide-binding</keyword>
<dbReference type="Pfam" id="PF02518">
    <property type="entry name" value="HATPase_c"/>
    <property type="match status" value="1"/>
</dbReference>
<evidence type="ECO:0000313" key="8">
    <source>
        <dbReference type="EMBL" id="OEJ65569.1"/>
    </source>
</evidence>
<evidence type="ECO:0000256" key="1">
    <source>
        <dbReference type="ARBA" id="ARBA00000085"/>
    </source>
</evidence>
<dbReference type="PROSITE" id="PS50109">
    <property type="entry name" value="HIS_KIN"/>
    <property type="match status" value="1"/>
</dbReference>
<organism evidence="8 9">
    <name type="scientific">Magnetovibrio blakemorei</name>
    <dbReference type="NCBI Taxonomy" id="28181"/>
    <lineage>
        <taxon>Bacteria</taxon>
        <taxon>Pseudomonadati</taxon>
        <taxon>Pseudomonadota</taxon>
        <taxon>Alphaproteobacteria</taxon>
        <taxon>Rhodospirillales</taxon>
        <taxon>Magnetovibrionaceae</taxon>
        <taxon>Magnetovibrio</taxon>
    </lineage>
</organism>
<dbReference type="STRING" id="28181.BEN30_14020"/>
<keyword evidence="3" id="KW-0808">Transferase</keyword>
<evidence type="ECO:0000256" key="3">
    <source>
        <dbReference type="ARBA" id="ARBA00022679"/>
    </source>
</evidence>
<comment type="catalytic activity">
    <reaction evidence="1">
        <text>ATP + protein L-histidine = ADP + protein N-phospho-L-histidine.</text>
        <dbReference type="EC" id="2.7.13.3"/>
    </reaction>
</comment>
<dbReference type="OrthoDB" id="9785691at2"/>
<dbReference type="InterPro" id="IPR050980">
    <property type="entry name" value="2C_sensor_his_kinase"/>
</dbReference>
<dbReference type="EMBL" id="MCGG01000048">
    <property type="protein sequence ID" value="OEJ65569.1"/>
    <property type="molecule type" value="Genomic_DNA"/>
</dbReference>
<evidence type="ECO:0000256" key="4">
    <source>
        <dbReference type="ARBA" id="ARBA00022741"/>
    </source>
</evidence>
<reference evidence="9" key="1">
    <citation type="submission" date="2016-07" db="EMBL/GenBank/DDBJ databases">
        <authorList>
            <person name="Florea S."/>
            <person name="Webb J.S."/>
            <person name="Jaromczyk J."/>
            <person name="Schardl C.L."/>
        </authorList>
    </citation>
    <scope>NUCLEOTIDE SEQUENCE [LARGE SCALE GENOMIC DNA]</scope>
    <source>
        <strain evidence="9">MV-1</strain>
    </source>
</reference>
<gene>
    <name evidence="8" type="ORF">BEN30_14020</name>
</gene>
<comment type="caution">
    <text evidence="8">The sequence shown here is derived from an EMBL/GenBank/DDBJ whole genome shotgun (WGS) entry which is preliminary data.</text>
</comment>
<protein>
    <recommendedName>
        <fullName evidence="2">histidine kinase</fullName>
        <ecNumber evidence="2">2.7.13.3</ecNumber>
    </recommendedName>
</protein>
<keyword evidence="6" id="KW-0067">ATP-binding</keyword>
<evidence type="ECO:0000256" key="5">
    <source>
        <dbReference type="ARBA" id="ARBA00022777"/>
    </source>
</evidence>
<evidence type="ECO:0000256" key="2">
    <source>
        <dbReference type="ARBA" id="ARBA00012438"/>
    </source>
</evidence>
<evidence type="ECO:0000313" key="9">
    <source>
        <dbReference type="Proteomes" id="UP000095347"/>
    </source>
</evidence>
<dbReference type="Proteomes" id="UP000095347">
    <property type="component" value="Unassembled WGS sequence"/>
</dbReference>
<sequence length="610" mass="66197">MNSGEQKDDTQGAVRLADVVGRPVSNDEAWDVADYLLACLTHVSNARPLFGVFCTHTGQLEWTAGGAEFYRVLGPLGDNTPQLGSIALFSQLLLALGISSQDGQFLLEDAAYLSPGAAMTVLKPLVNARGLSLRVVLRRRDEPNDNQVQFTIMDVSAFQETARHTRAMAQAFIENLDACEDGELSVRDLLGSVMNDLQTLFDLHDDGEIKRLAQDMSLRVTTASSRMVAMLRTFEEDSTQDDWQPKDLNPGLRPVIAAHNAPVTDWHEWHSKVLCTKDGEPALVGELAAEVIHAHSFVQNAASIMLISPSPQRFFALNGQAAQKEFATVENLVRAIGVEENSTQTAVAFFATIKDQPSLGLFSVDGSNVEAWGRPGLYGGWQAMLLPSVGAAVNGGVDVRGLFHGLKNLLLHLQVLYVVNTRKDVDQVQVGLHSTIEKIQDRLSDLDTVAKTGHRDQLQVKETVSQWLAAAKRVQDEVEGEIKIINDGIENIVFTCAPSEMEDTLEELVRNAFEHGAGHVSVGATVKGDHLCMHVTDDGKGMAPDQLGHVREVLKTRRFDASLTTRTDGTGNGLLAAANAVSRFVDGQLCVDLGPDGRGVKVTISMKLPA</sequence>
<dbReference type="GO" id="GO:0004673">
    <property type="term" value="F:protein histidine kinase activity"/>
    <property type="evidence" value="ECO:0007669"/>
    <property type="project" value="UniProtKB-EC"/>
</dbReference>
<dbReference type="GO" id="GO:0005524">
    <property type="term" value="F:ATP binding"/>
    <property type="evidence" value="ECO:0007669"/>
    <property type="project" value="UniProtKB-KW"/>
</dbReference>